<dbReference type="GO" id="GO:0005886">
    <property type="term" value="C:plasma membrane"/>
    <property type="evidence" value="ECO:0007669"/>
    <property type="project" value="TreeGrafter"/>
</dbReference>
<gene>
    <name evidence="9" type="ORF">L195_g047111</name>
</gene>
<feature type="transmembrane region" description="Helical" evidence="7">
    <location>
        <begin position="171"/>
        <end position="195"/>
    </location>
</feature>
<reference evidence="9 10" key="1">
    <citation type="journal article" date="2014" name="Am. J. Bot.">
        <title>Genome assembly and annotation for red clover (Trifolium pratense; Fabaceae).</title>
        <authorList>
            <person name="Istvanek J."/>
            <person name="Jaros M."/>
            <person name="Krenek A."/>
            <person name="Repkova J."/>
        </authorList>
    </citation>
    <scope>NUCLEOTIDE SEQUENCE [LARGE SCALE GENOMIC DNA]</scope>
    <source>
        <strain evidence="10">cv. Tatra</strain>
        <tissue evidence="9">Young leaves</tissue>
    </source>
</reference>
<keyword evidence="6 7" id="KW-0472">Membrane</keyword>
<keyword evidence="3" id="KW-0677">Repeat</keyword>
<dbReference type="Pfam" id="PF13962">
    <property type="entry name" value="PGG"/>
    <property type="match status" value="1"/>
</dbReference>
<dbReference type="AlphaFoldDB" id="A0A2K3MJM4"/>
<feature type="transmembrane region" description="Helical" evidence="7">
    <location>
        <begin position="100"/>
        <end position="122"/>
    </location>
</feature>
<feature type="transmembrane region" description="Helical" evidence="7">
    <location>
        <begin position="134"/>
        <end position="159"/>
    </location>
</feature>
<reference evidence="9 10" key="2">
    <citation type="journal article" date="2017" name="Front. Plant Sci.">
        <title>Gene Classification and Mining of Molecular Markers Useful in Red Clover (Trifolium pratense) Breeding.</title>
        <authorList>
            <person name="Istvanek J."/>
            <person name="Dluhosova J."/>
            <person name="Dluhos P."/>
            <person name="Patkova L."/>
            <person name="Nedelnik J."/>
            <person name="Repkova J."/>
        </authorList>
    </citation>
    <scope>NUCLEOTIDE SEQUENCE [LARGE SCALE GENOMIC DNA]</scope>
    <source>
        <strain evidence="10">cv. Tatra</strain>
        <tissue evidence="9">Young leaves</tissue>
    </source>
</reference>
<evidence type="ECO:0000256" key="6">
    <source>
        <dbReference type="ARBA" id="ARBA00023136"/>
    </source>
</evidence>
<sequence>MSFERLNTPKSGFRKFFQSLDEWFEYKDKGKWIEDMKGSIILAASIIATMTFSLGTNPPGGVVQVSLENVSSLESFDKLCSNVTGICAGSAILGSMYNGYVKFLVCNTICFIAAISVIFLLVSGIPMDNTFSIWLLSTFMCITLTSLALTYMFAAVMITPDSILNNYNNPFAIVLLVWVAFVLIVHGVHIVRFLVRKCCKCLK</sequence>
<keyword evidence="2 7" id="KW-0812">Transmembrane</keyword>
<evidence type="ECO:0000256" key="3">
    <source>
        <dbReference type="ARBA" id="ARBA00022737"/>
    </source>
</evidence>
<name>A0A2K3MJM4_TRIPR</name>
<dbReference type="EMBL" id="ASHM01064610">
    <property type="protein sequence ID" value="PNX90982.1"/>
    <property type="molecule type" value="Genomic_DNA"/>
</dbReference>
<dbReference type="PANTHER" id="PTHR24186:SF37">
    <property type="entry name" value="PGG DOMAIN-CONTAINING PROTEIN"/>
    <property type="match status" value="1"/>
</dbReference>
<evidence type="ECO:0000256" key="7">
    <source>
        <dbReference type="SAM" id="Phobius"/>
    </source>
</evidence>
<protein>
    <recommendedName>
        <fullName evidence="8">PGG domain-containing protein</fullName>
    </recommendedName>
</protein>
<feature type="transmembrane region" description="Helical" evidence="7">
    <location>
        <begin position="39"/>
        <end position="56"/>
    </location>
</feature>
<evidence type="ECO:0000256" key="4">
    <source>
        <dbReference type="ARBA" id="ARBA00022989"/>
    </source>
</evidence>
<organism evidence="9 10">
    <name type="scientific">Trifolium pratense</name>
    <name type="common">Red clover</name>
    <dbReference type="NCBI Taxonomy" id="57577"/>
    <lineage>
        <taxon>Eukaryota</taxon>
        <taxon>Viridiplantae</taxon>
        <taxon>Streptophyta</taxon>
        <taxon>Embryophyta</taxon>
        <taxon>Tracheophyta</taxon>
        <taxon>Spermatophyta</taxon>
        <taxon>Magnoliopsida</taxon>
        <taxon>eudicotyledons</taxon>
        <taxon>Gunneridae</taxon>
        <taxon>Pentapetalae</taxon>
        <taxon>rosids</taxon>
        <taxon>fabids</taxon>
        <taxon>Fabales</taxon>
        <taxon>Fabaceae</taxon>
        <taxon>Papilionoideae</taxon>
        <taxon>50 kb inversion clade</taxon>
        <taxon>NPAAA clade</taxon>
        <taxon>Hologalegina</taxon>
        <taxon>IRL clade</taxon>
        <taxon>Trifolieae</taxon>
        <taxon>Trifolium</taxon>
    </lineage>
</organism>
<dbReference type="STRING" id="57577.A0A2K3MJM4"/>
<comment type="caution">
    <text evidence="9">The sequence shown here is derived from an EMBL/GenBank/DDBJ whole genome shotgun (WGS) entry which is preliminary data.</text>
</comment>
<keyword evidence="4 7" id="KW-1133">Transmembrane helix</keyword>
<dbReference type="PANTHER" id="PTHR24186">
    <property type="entry name" value="PROTEIN PHOSPHATASE 1 REGULATORY SUBUNIT"/>
    <property type="match status" value="1"/>
</dbReference>
<evidence type="ECO:0000313" key="10">
    <source>
        <dbReference type="Proteomes" id="UP000236291"/>
    </source>
</evidence>
<keyword evidence="5" id="KW-0040">ANK repeat</keyword>
<accession>A0A2K3MJM4</accession>
<dbReference type="Proteomes" id="UP000236291">
    <property type="component" value="Unassembled WGS sequence"/>
</dbReference>
<dbReference type="InterPro" id="IPR026961">
    <property type="entry name" value="PGG_dom"/>
</dbReference>
<evidence type="ECO:0000256" key="5">
    <source>
        <dbReference type="ARBA" id="ARBA00023043"/>
    </source>
</evidence>
<evidence type="ECO:0000256" key="2">
    <source>
        <dbReference type="ARBA" id="ARBA00022692"/>
    </source>
</evidence>
<proteinExistence type="predicted"/>
<evidence type="ECO:0000259" key="8">
    <source>
        <dbReference type="Pfam" id="PF13962"/>
    </source>
</evidence>
<feature type="domain" description="PGG" evidence="8">
    <location>
        <begin position="31"/>
        <end position="156"/>
    </location>
</feature>
<evidence type="ECO:0000313" key="9">
    <source>
        <dbReference type="EMBL" id="PNX90982.1"/>
    </source>
</evidence>
<comment type="subcellular location">
    <subcellularLocation>
        <location evidence="1">Membrane</location>
        <topology evidence="1">Multi-pass membrane protein</topology>
    </subcellularLocation>
</comment>
<evidence type="ECO:0000256" key="1">
    <source>
        <dbReference type="ARBA" id="ARBA00004141"/>
    </source>
</evidence>